<organism evidence="1 2">
    <name type="scientific">Gossypium stocksii</name>
    <dbReference type="NCBI Taxonomy" id="47602"/>
    <lineage>
        <taxon>Eukaryota</taxon>
        <taxon>Viridiplantae</taxon>
        <taxon>Streptophyta</taxon>
        <taxon>Embryophyta</taxon>
        <taxon>Tracheophyta</taxon>
        <taxon>Spermatophyta</taxon>
        <taxon>Magnoliopsida</taxon>
        <taxon>eudicotyledons</taxon>
        <taxon>Gunneridae</taxon>
        <taxon>Pentapetalae</taxon>
        <taxon>rosids</taxon>
        <taxon>malvids</taxon>
        <taxon>Malvales</taxon>
        <taxon>Malvaceae</taxon>
        <taxon>Malvoideae</taxon>
        <taxon>Gossypium</taxon>
    </lineage>
</organism>
<evidence type="ECO:0000313" key="1">
    <source>
        <dbReference type="EMBL" id="KAH1131741.1"/>
    </source>
</evidence>
<dbReference type="EMBL" id="JAIQCV010000001">
    <property type="protein sequence ID" value="KAH1131741.1"/>
    <property type="molecule type" value="Genomic_DNA"/>
</dbReference>
<evidence type="ECO:0000313" key="2">
    <source>
        <dbReference type="Proteomes" id="UP000828251"/>
    </source>
</evidence>
<dbReference type="Proteomes" id="UP000828251">
    <property type="component" value="Unassembled WGS sequence"/>
</dbReference>
<keyword evidence="2" id="KW-1185">Reference proteome</keyword>
<accession>A0A9D3WN56</accession>
<sequence>MFCAADLYSLAIHAFVNLSNIVRCLFVSVIVSCNPCYSDLDMDMYPTLIGSISSAVCPPCLDVSDTGIKQNSESCNICDSGKRSLKRLGSLQLVLLQSKVDAEIYLRNEPCQ</sequence>
<name>A0A9D3WN56_9ROSI</name>
<reference evidence="1 2" key="1">
    <citation type="journal article" date="2021" name="Plant Biotechnol. J.">
        <title>Multi-omics assisted identification of the key and species-specific regulatory components of drought-tolerant mechanisms in Gossypium stocksii.</title>
        <authorList>
            <person name="Yu D."/>
            <person name="Ke L."/>
            <person name="Zhang D."/>
            <person name="Wu Y."/>
            <person name="Sun Y."/>
            <person name="Mei J."/>
            <person name="Sun J."/>
            <person name="Sun Y."/>
        </authorList>
    </citation>
    <scope>NUCLEOTIDE SEQUENCE [LARGE SCALE GENOMIC DNA]</scope>
    <source>
        <strain evidence="2">cv. E1</strain>
        <tissue evidence="1">Leaf</tissue>
    </source>
</reference>
<protein>
    <submittedName>
        <fullName evidence="1">Uncharacterized protein</fullName>
    </submittedName>
</protein>
<proteinExistence type="predicted"/>
<comment type="caution">
    <text evidence="1">The sequence shown here is derived from an EMBL/GenBank/DDBJ whole genome shotgun (WGS) entry which is preliminary data.</text>
</comment>
<gene>
    <name evidence="1" type="ORF">J1N35_003119</name>
</gene>
<dbReference type="AlphaFoldDB" id="A0A9D3WN56"/>